<accession>A0A7D8UT49</accession>
<feature type="transmembrane region" description="Helical" evidence="7">
    <location>
        <begin position="70"/>
        <end position="88"/>
    </location>
</feature>
<dbReference type="Gene3D" id="1.20.1250.20">
    <property type="entry name" value="MFS general substrate transporter like domains"/>
    <property type="match status" value="1"/>
</dbReference>
<reference evidence="8 9" key="1">
    <citation type="submission" date="2018-05" db="EMBL/GenBank/DDBJ databases">
        <title>Whole genome sequencing for identification of molecular markers to develop diagnostic detection tools for the regulated plant pathogen Lachnellula willkommii.</title>
        <authorList>
            <person name="Giroux E."/>
            <person name="Bilodeau G."/>
        </authorList>
    </citation>
    <scope>NUCLEOTIDE SEQUENCE [LARGE SCALE GENOMIC DNA]</scope>
    <source>
        <strain evidence="8 9">CBS 625.97</strain>
    </source>
</reference>
<proteinExistence type="predicted"/>
<dbReference type="GO" id="GO:0022857">
    <property type="term" value="F:transmembrane transporter activity"/>
    <property type="evidence" value="ECO:0007669"/>
    <property type="project" value="TreeGrafter"/>
</dbReference>
<comment type="subcellular location">
    <subcellularLocation>
        <location evidence="1">Membrane</location>
        <topology evidence="1">Multi-pass membrane protein</topology>
    </subcellularLocation>
</comment>
<dbReference type="PANTHER" id="PTHR43791">
    <property type="entry name" value="PERMEASE-RELATED"/>
    <property type="match status" value="1"/>
</dbReference>
<protein>
    <submittedName>
        <fullName evidence="8">High-affinity nicotinic acid transporter</fullName>
    </submittedName>
</protein>
<dbReference type="SUPFAM" id="SSF103473">
    <property type="entry name" value="MFS general substrate transporter"/>
    <property type="match status" value="1"/>
</dbReference>
<evidence type="ECO:0000313" key="9">
    <source>
        <dbReference type="Proteomes" id="UP000481288"/>
    </source>
</evidence>
<dbReference type="GO" id="GO:0016020">
    <property type="term" value="C:membrane"/>
    <property type="evidence" value="ECO:0007669"/>
    <property type="project" value="UniProtKB-SubCell"/>
</dbReference>
<dbReference type="InterPro" id="IPR036259">
    <property type="entry name" value="MFS_trans_sf"/>
</dbReference>
<organism evidence="8 9">
    <name type="scientific">Lachnellula cervina</name>
    <dbReference type="NCBI Taxonomy" id="1316786"/>
    <lineage>
        <taxon>Eukaryota</taxon>
        <taxon>Fungi</taxon>
        <taxon>Dikarya</taxon>
        <taxon>Ascomycota</taxon>
        <taxon>Pezizomycotina</taxon>
        <taxon>Leotiomycetes</taxon>
        <taxon>Helotiales</taxon>
        <taxon>Lachnaceae</taxon>
        <taxon>Lachnellula</taxon>
    </lineage>
</organism>
<comment type="caution">
    <text evidence="8">The sequence shown here is derived from an EMBL/GenBank/DDBJ whole genome shotgun (WGS) entry which is preliminary data.</text>
</comment>
<keyword evidence="2" id="KW-0813">Transport</keyword>
<name>A0A7D8UT49_9HELO</name>
<dbReference type="PANTHER" id="PTHR43791:SF36">
    <property type="entry name" value="TRANSPORTER, PUTATIVE (AFU_ORTHOLOGUE AFUA_6G08340)-RELATED"/>
    <property type="match status" value="1"/>
</dbReference>
<evidence type="ECO:0000256" key="1">
    <source>
        <dbReference type="ARBA" id="ARBA00004141"/>
    </source>
</evidence>
<evidence type="ECO:0000256" key="3">
    <source>
        <dbReference type="ARBA" id="ARBA00022692"/>
    </source>
</evidence>
<evidence type="ECO:0000256" key="6">
    <source>
        <dbReference type="SAM" id="MobiDB-lite"/>
    </source>
</evidence>
<evidence type="ECO:0000313" key="8">
    <source>
        <dbReference type="EMBL" id="TVY57273.1"/>
    </source>
</evidence>
<dbReference type="AlphaFoldDB" id="A0A7D8UT49"/>
<feature type="region of interest" description="Disordered" evidence="6">
    <location>
        <begin position="1"/>
        <end position="51"/>
    </location>
</feature>
<evidence type="ECO:0000256" key="5">
    <source>
        <dbReference type="ARBA" id="ARBA00023136"/>
    </source>
</evidence>
<keyword evidence="4 7" id="KW-1133">Transmembrane helix</keyword>
<keyword evidence="3 7" id="KW-0812">Transmembrane</keyword>
<sequence length="145" mass="15873">MGFLSKSKKDEPSSVEDPTALSTAAPNDPEKAEAITMENGNQSPIPLPTSPPHIVPALEKRVLRKLDKRLVSLAFVLYLLAYLDRSNIGNAKIAGLDSDLHLSSSQYQWLLTIFYISYILFEWFALMWKLVPPTSGPPSASSAGA</sequence>
<keyword evidence="5 7" id="KW-0472">Membrane</keyword>
<evidence type="ECO:0000256" key="7">
    <source>
        <dbReference type="SAM" id="Phobius"/>
    </source>
</evidence>
<keyword evidence="9" id="KW-1185">Reference proteome</keyword>
<evidence type="ECO:0000256" key="2">
    <source>
        <dbReference type="ARBA" id="ARBA00022448"/>
    </source>
</evidence>
<dbReference type="OrthoDB" id="2985014at2759"/>
<feature type="transmembrane region" description="Helical" evidence="7">
    <location>
        <begin position="108"/>
        <end position="128"/>
    </location>
</feature>
<evidence type="ECO:0000256" key="4">
    <source>
        <dbReference type="ARBA" id="ARBA00022989"/>
    </source>
</evidence>
<dbReference type="Proteomes" id="UP000481288">
    <property type="component" value="Unassembled WGS sequence"/>
</dbReference>
<dbReference type="EMBL" id="QGMG01000103">
    <property type="protein sequence ID" value="TVY57273.1"/>
    <property type="molecule type" value="Genomic_DNA"/>
</dbReference>
<gene>
    <name evidence="8" type="primary">TNA1_0</name>
    <name evidence="8" type="ORF">LCER1_G002075</name>
</gene>